<dbReference type="PROSITE" id="PS50263">
    <property type="entry name" value="CN_HYDROLASE"/>
    <property type="match status" value="1"/>
</dbReference>
<protein>
    <submittedName>
        <fullName evidence="3">Carbon-nitrogen hydrolase family protein</fullName>
    </submittedName>
</protein>
<dbReference type="PROSITE" id="PS01227">
    <property type="entry name" value="UPF0012"/>
    <property type="match status" value="1"/>
</dbReference>
<reference evidence="3" key="2">
    <citation type="submission" date="2021-04" db="EMBL/GenBank/DDBJ databases">
        <authorList>
            <person name="Gilroy R."/>
        </authorList>
    </citation>
    <scope>NUCLEOTIDE SEQUENCE</scope>
    <source>
        <strain evidence="3">ChiGjej1B1-98</strain>
    </source>
</reference>
<dbReference type="InterPro" id="IPR001110">
    <property type="entry name" value="UPF0012_CS"/>
</dbReference>
<evidence type="ECO:0000313" key="3">
    <source>
        <dbReference type="EMBL" id="HIY65211.1"/>
    </source>
</evidence>
<sequence length="273" mass="29374">MSELTLAVAQFGATPNVDENVTKSIDAIAMGADAGADLVVLPESSMYSDPLREHPDQRYSEPLDGPFVSAMQAAAAEHRVRVVVGVTEAVEGEHPFNTLAYITPEGKLEGVYRKVHLFDAFGHRESDSVQAGEPEALIFDVNGVTVGAATCYDIRFPEMSRFLVDRGADVIVLPTSWASGPMKEAHWETLLRARAIENTIYVAGSSQSGPRRIGASMIVDPMGVVIAALGEEDRGVAVARINTKRIEATRLANPSLQNRKFTVQPLKLAGGTE</sequence>
<dbReference type="InterPro" id="IPR036526">
    <property type="entry name" value="C-N_Hydrolase_sf"/>
</dbReference>
<dbReference type="EMBL" id="DXDC01000087">
    <property type="protein sequence ID" value="HIY65211.1"/>
    <property type="molecule type" value="Genomic_DNA"/>
</dbReference>
<reference evidence="3" key="1">
    <citation type="journal article" date="2021" name="PeerJ">
        <title>Extensive microbial diversity within the chicken gut microbiome revealed by metagenomics and culture.</title>
        <authorList>
            <person name="Gilroy R."/>
            <person name="Ravi A."/>
            <person name="Getino M."/>
            <person name="Pursley I."/>
            <person name="Horton D.L."/>
            <person name="Alikhan N.F."/>
            <person name="Baker D."/>
            <person name="Gharbi K."/>
            <person name="Hall N."/>
            <person name="Watson M."/>
            <person name="Adriaenssens E.M."/>
            <person name="Foster-Nyarko E."/>
            <person name="Jarju S."/>
            <person name="Secka A."/>
            <person name="Antonio M."/>
            <person name="Oren A."/>
            <person name="Chaudhuri R.R."/>
            <person name="La Ragione R."/>
            <person name="Hildebrand F."/>
            <person name="Pallen M.J."/>
        </authorList>
    </citation>
    <scope>NUCLEOTIDE SEQUENCE</scope>
    <source>
        <strain evidence="3">ChiGjej1B1-98</strain>
    </source>
</reference>
<accession>A0A9D1YTI0</accession>
<evidence type="ECO:0000313" key="4">
    <source>
        <dbReference type="Proteomes" id="UP000824005"/>
    </source>
</evidence>
<name>A0A9D1YTI0_9MICO</name>
<dbReference type="SUPFAM" id="SSF56317">
    <property type="entry name" value="Carbon-nitrogen hydrolase"/>
    <property type="match status" value="1"/>
</dbReference>
<dbReference type="Gene3D" id="3.60.110.10">
    <property type="entry name" value="Carbon-nitrogen hydrolase"/>
    <property type="match status" value="1"/>
</dbReference>
<feature type="domain" description="CN hydrolase" evidence="2">
    <location>
        <begin position="4"/>
        <end position="243"/>
    </location>
</feature>
<dbReference type="AlphaFoldDB" id="A0A9D1YTI0"/>
<organism evidence="3 4">
    <name type="scientific">Candidatus Agrococcus pullicola</name>
    <dbReference type="NCBI Taxonomy" id="2838429"/>
    <lineage>
        <taxon>Bacteria</taxon>
        <taxon>Bacillati</taxon>
        <taxon>Actinomycetota</taxon>
        <taxon>Actinomycetes</taxon>
        <taxon>Micrococcales</taxon>
        <taxon>Microbacteriaceae</taxon>
        <taxon>Agrococcus</taxon>
    </lineage>
</organism>
<dbReference type="InterPro" id="IPR003010">
    <property type="entry name" value="C-N_Hydrolase"/>
</dbReference>
<dbReference type="PANTHER" id="PTHR23088:SF27">
    <property type="entry name" value="DEAMINATED GLUTATHIONE AMIDASE"/>
    <property type="match status" value="1"/>
</dbReference>
<proteinExistence type="inferred from homology"/>
<comment type="caution">
    <text evidence="3">The sequence shown here is derived from an EMBL/GenBank/DDBJ whole genome shotgun (WGS) entry which is preliminary data.</text>
</comment>
<dbReference type="PANTHER" id="PTHR23088">
    <property type="entry name" value="NITRILASE-RELATED"/>
    <property type="match status" value="1"/>
</dbReference>
<evidence type="ECO:0000256" key="1">
    <source>
        <dbReference type="ARBA" id="ARBA00010613"/>
    </source>
</evidence>
<keyword evidence="3" id="KW-0378">Hydrolase</keyword>
<gene>
    <name evidence="3" type="ORF">H9830_02910</name>
</gene>
<evidence type="ECO:0000259" key="2">
    <source>
        <dbReference type="PROSITE" id="PS50263"/>
    </source>
</evidence>
<dbReference type="Proteomes" id="UP000824005">
    <property type="component" value="Unassembled WGS sequence"/>
</dbReference>
<dbReference type="GO" id="GO:0016787">
    <property type="term" value="F:hydrolase activity"/>
    <property type="evidence" value="ECO:0007669"/>
    <property type="project" value="UniProtKB-KW"/>
</dbReference>
<dbReference type="Pfam" id="PF00795">
    <property type="entry name" value="CN_hydrolase"/>
    <property type="match status" value="1"/>
</dbReference>
<comment type="similarity">
    <text evidence="1">Belongs to the carbon-nitrogen hydrolase superfamily. NIT1/NIT2 family.</text>
</comment>
<dbReference type="CDD" id="cd07581">
    <property type="entry name" value="nitrilase_3"/>
    <property type="match status" value="1"/>
</dbReference>